<evidence type="ECO:0000313" key="2">
    <source>
        <dbReference type="Proteomes" id="UP000315908"/>
    </source>
</evidence>
<dbReference type="CDD" id="cd00761">
    <property type="entry name" value="Glyco_tranf_GTA_type"/>
    <property type="match status" value="1"/>
</dbReference>
<dbReference type="Proteomes" id="UP000315908">
    <property type="component" value="Unassembled WGS sequence"/>
</dbReference>
<proteinExistence type="predicted"/>
<organism evidence="1 2">
    <name type="scientific">Sphingobacterium siyangense</name>
    <dbReference type="NCBI Taxonomy" id="459529"/>
    <lineage>
        <taxon>Bacteria</taxon>
        <taxon>Pseudomonadati</taxon>
        <taxon>Bacteroidota</taxon>
        <taxon>Sphingobacteriia</taxon>
        <taxon>Sphingobacteriales</taxon>
        <taxon>Sphingobacteriaceae</taxon>
        <taxon>Sphingobacterium</taxon>
    </lineage>
</organism>
<protein>
    <recommendedName>
        <fullName evidence="3">Glycosyl transferase family 2</fullName>
    </recommendedName>
</protein>
<dbReference type="EMBL" id="VLKR01000024">
    <property type="protein sequence ID" value="TWI16994.1"/>
    <property type="molecule type" value="Genomic_DNA"/>
</dbReference>
<dbReference type="RefSeq" id="WP_145329369.1">
    <property type="nucleotide sequence ID" value="NZ_JBPFPW010000017.1"/>
</dbReference>
<evidence type="ECO:0008006" key="3">
    <source>
        <dbReference type="Google" id="ProtNLM"/>
    </source>
</evidence>
<dbReference type="OrthoDB" id="1666251at2"/>
<gene>
    <name evidence="1" type="ORF">IQ31_03973</name>
</gene>
<dbReference type="AlphaFoldDB" id="A0A562MAR2"/>
<accession>A0A562MAR2</accession>
<reference evidence="1 2" key="1">
    <citation type="journal article" date="2015" name="Stand. Genomic Sci.">
        <title>Genomic Encyclopedia of Bacterial and Archaeal Type Strains, Phase III: the genomes of soil and plant-associated and newly described type strains.</title>
        <authorList>
            <person name="Whitman W.B."/>
            <person name="Woyke T."/>
            <person name="Klenk H.P."/>
            <person name="Zhou Y."/>
            <person name="Lilburn T.G."/>
            <person name="Beck B.J."/>
            <person name="De Vos P."/>
            <person name="Vandamme P."/>
            <person name="Eisen J.A."/>
            <person name="Garrity G."/>
            <person name="Hugenholtz P."/>
            <person name="Kyrpides N.C."/>
        </authorList>
    </citation>
    <scope>NUCLEOTIDE SEQUENCE [LARGE SCALE GENOMIC DNA]</scope>
    <source>
        <strain evidence="1 2">CGMCC 1.6855</strain>
    </source>
</reference>
<comment type="caution">
    <text evidence="1">The sequence shown here is derived from an EMBL/GenBank/DDBJ whole genome shotgun (WGS) entry which is preliminary data.</text>
</comment>
<dbReference type="SUPFAM" id="SSF53448">
    <property type="entry name" value="Nucleotide-diphospho-sugar transferases"/>
    <property type="match status" value="1"/>
</dbReference>
<dbReference type="InterPro" id="IPR029044">
    <property type="entry name" value="Nucleotide-diphossugar_trans"/>
</dbReference>
<evidence type="ECO:0000313" key="1">
    <source>
        <dbReference type="EMBL" id="TWI16994.1"/>
    </source>
</evidence>
<name>A0A562MAR2_9SPHI</name>
<sequence>MKKHLKRLSHFLLYKYLIIFNTEVKKQRKNSKSIPILIINYNQLENLKYLVSFLIERGFENIIIIDNKSTYAPLLEYYNEIRDTVTIEMMSDNLGHMVFFENKQLQEKYGQGYYCITDADIRPNDNLPDNFLDTLIRTLDKYQFNVLKAGFALDLESIPEYYPFREKVIKWEQQFWEHQLDTNIYKAGIDTTFALYKPKYPINFKVKPIRFYEGIRIAGNFTSQHMGWYLDPKNLTEEQLFYMRTSSSSSSWKFDEDGNLAATETNY</sequence>